<dbReference type="GO" id="GO:0032036">
    <property type="term" value="F:myosin heavy chain binding"/>
    <property type="evidence" value="ECO:0007669"/>
    <property type="project" value="TreeGrafter"/>
</dbReference>
<evidence type="ECO:0000313" key="4">
    <source>
        <dbReference type="RefSeq" id="XP_016945974.3"/>
    </source>
</evidence>
<dbReference type="PANTHER" id="PTHR23048:SF49">
    <property type="entry name" value="FI08416P-RELATED"/>
    <property type="match status" value="1"/>
</dbReference>
<organism evidence="3 4">
    <name type="scientific">Drosophila suzukii</name>
    <name type="common">Spotted-wing drosophila fruit fly</name>
    <dbReference type="NCBI Taxonomy" id="28584"/>
    <lineage>
        <taxon>Eukaryota</taxon>
        <taxon>Metazoa</taxon>
        <taxon>Ecdysozoa</taxon>
        <taxon>Arthropoda</taxon>
        <taxon>Hexapoda</taxon>
        <taxon>Insecta</taxon>
        <taxon>Pterygota</taxon>
        <taxon>Neoptera</taxon>
        <taxon>Endopterygota</taxon>
        <taxon>Diptera</taxon>
        <taxon>Brachycera</taxon>
        <taxon>Muscomorpha</taxon>
        <taxon>Ephydroidea</taxon>
        <taxon>Drosophilidae</taxon>
        <taxon>Drosophila</taxon>
        <taxon>Sophophora</taxon>
    </lineage>
</organism>
<dbReference type="Proteomes" id="UP001652628">
    <property type="component" value="Chromosome 2L"/>
</dbReference>
<keyword evidence="3" id="KW-1185">Reference proteome</keyword>
<evidence type="ECO:0000313" key="3">
    <source>
        <dbReference type="Proteomes" id="UP001652628"/>
    </source>
</evidence>
<dbReference type="GO" id="GO:0005509">
    <property type="term" value="F:calcium ion binding"/>
    <property type="evidence" value="ECO:0007669"/>
    <property type="project" value="InterPro"/>
</dbReference>
<dbReference type="PROSITE" id="PS50222">
    <property type="entry name" value="EF_HAND_2"/>
    <property type="match status" value="1"/>
</dbReference>
<dbReference type="RefSeq" id="XP_016945974.3">
    <property type="nucleotide sequence ID" value="XM_017090485.3"/>
</dbReference>
<protein>
    <submittedName>
        <fullName evidence="4">Myosin-2 essential light chain</fullName>
    </submittedName>
</protein>
<dbReference type="GO" id="GO:0016460">
    <property type="term" value="C:myosin II complex"/>
    <property type="evidence" value="ECO:0007669"/>
    <property type="project" value="TreeGrafter"/>
</dbReference>
<dbReference type="InterPro" id="IPR011992">
    <property type="entry name" value="EF-hand-dom_pair"/>
</dbReference>
<reference evidence="4" key="2">
    <citation type="submission" date="2025-08" db="UniProtKB">
        <authorList>
            <consortium name="RefSeq"/>
        </authorList>
    </citation>
    <scope>IDENTIFICATION</scope>
</reference>
<name>A0AB39ZZ73_DROSZ</name>
<feature type="domain" description="EF-hand" evidence="2">
    <location>
        <begin position="42"/>
        <end position="77"/>
    </location>
</feature>
<dbReference type="InterPro" id="IPR002048">
    <property type="entry name" value="EF_hand_dom"/>
</dbReference>
<reference evidence="3" key="1">
    <citation type="submission" date="2025-05" db="UniProtKB">
        <authorList>
            <consortium name="RefSeq"/>
        </authorList>
    </citation>
    <scope>NUCLEOTIDE SEQUENCE [LARGE SCALE GENOMIC DNA]</scope>
</reference>
<feature type="compositionally biased region" description="Polar residues" evidence="1">
    <location>
        <begin position="1"/>
        <end position="31"/>
    </location>
</feature>
<dbReference type="GeneID" id="108021670"/>
<evidence type="ECO:0000256" key="1">
    <source>
        <dbReference type="SAM" id="MobiDB-lite"/>
    </source>
</evidence>
<dbReference type="AlphaFoldDB" id="A0AB39ZZ73"/>
<gene>
    <name evidence="4" type="primary">LOC108021670</name>
</gene>
<dbReference type="Gene3D" id="1.10.238.10">
    <property type="entry name" value="EF-hand"/>
    <property type="match status" value="2"/>
</dbReference>
<evidence type="ECO:0000259" key="2">
    <source>
        <dbReference type="PROSITE" id="PS50222"/>
    </source>
</evidence>
<dbReference type="PANTHER" id="PTHR23048">
    <property type="entry name" value="MYOSIN LIGHT CHAIN 1, 3"/>
    <property type="match status" value="1"/>
</dbReference>
<feature type="region of interest" description="Disordered" evidence="1">
    <location>
        <begin position="1"/>
        <end position="42"/>
    </location>
</feature>
<dbReference type="SUPFAM" id="SSF47473">
    <property type="entry name" value="EF-hand"/>
    <property type="match status" value="1"/>
</dbReference>
<dbReference type="InterPro" id="IPR050230">
    <property type="entry name" value="CALM/Myosin/TropC-like"/>
</dbReference>
<proteinExistence type="predicted"/>
<accession>A0AB39ZZ73</accession>
<sequence length="191" mass="21451">MSEKGNQPHPSSIHPSSKQPGCNQKMMSNMTAPPPNPKPDKNHILEMHAIFLGHDTRGDNKISIRHLGDCLRVMGANPTEAIINQHVRKYQASTMDRISFDEVMTIYGSLGKHGGRSSPKRKLIEEKQLTYSLSIFDTDNSGFLSAIRIRRLLTQCGERMSAFEVDELLKGRINEQGLVNYKELIHDIVNG</sequence>